<dbReference type="SUPFAM" id="SSF53474">
    <property type="entry name" value="alpha/beta-Hydrolases"/>
    <property type="match status" value="1"/>
</dbReference>
<proteinExistence type="predicted"/>
<dbReference type="Proteomes" id="UP000485562">
    <property type="component" value="Unassembled WGS sequence"/>
</dbReference>
<gene>
    <name evidence="2" type="ORF">BWX89_00189</name>
</gene>
<dbReference type="GO" id="GO:0006508">
    <property type="term" value="P:proteolysis"/>
    <property type="evidence" value="ECO:0007669"/>
    <property type="project" value="InterPro"/>
</dbReference>
<sequence>MNIPAFTEAKFPLRTGTKNSYFVVRTPENLIERPILLITIGADCNSALNLPNHNIIPDLFLSAGHRVASFDLPGHGTLIDEFGEGMNNWVNAINAGINVFDEIKKIGIQVIDTIIKEKLAWQNMVMISGTSRGGFAALHIMASDKRVQAAAVNAPVTNIGIVSEFTQISQHPLIKAANTENLISCLANRFIFIAIGETDPRVDAKSCFEFYAKLDAASNLVKPQLFVLPGETHGNTALHRAGHIAGGAFLLYKTAILIRQKV</sequence>
<organism evidence="2">
    <name type="scientific">candidate division TA06 bacterium ADurb.Bin131</name>
    <dbReference type="NCBI Taxonomy" id="1852827"/>
    <lineage>
        <taxon>Bacteria</taxon>
        <taxon>Bacteria division TA06</taxon>
    </lineage>
</organism>
<dbReference type="GO" id="GO:0008236">
    <property type="term" value="F:serine-type peptidase activity"/>
    <property type="evidence" value="ECO:0007669"/>
    <property type="project" value="InterPro"/>
</dbReference>
<accession>A0A1V6CDX8</accession>
<dbReference type="InterPro" id="IPR029058">
    <property type="entry name" value="AB_hydrolase_fold"/>
</dbReference>
<protein>
    <submittedName>
        <fullName evidence="2">Prolyl oligopeptidase family protein</fullName>
    </submittedName>
</protein>
<dbReference type="Gene3D" id="3.40.50.1820">
    <property type="entry name" value="alpha/beta hydrolase"/>
    <property type="match status" value="1"/>
</dbReference>
<evidence type="ECO:0000313" key="2">
    <source>
        <dbReference type="EMBL" id="OQB75066.1"/>
    </source>
</evidence>
<dbReference type="AlphaFoldDB" id="A0A1V6CDX8"/>
<comment type="caution">
    <text evidence="2">The sequence shown here is derived from an EMBL/GenBank/DDBJ whole genome shotgun (WGS) entry which is preliminary data.</text>
</comment>
<dbReference type="InterPro" id="IPR001375">
    <property type="entry name" value="Peptidase_S9_cat"/>
</dbReference>
<name>A0A1V6CDX8_UNCT6</name>
<evidence type="ECO:0000259" key="1">
    <source>
        <dbReference type="Pfam" id="PF00326"/>
    </source>
</evidence>
<dbReference type="Pfam" id="PF00326">
    <property type="entry name" value="Peptidase_S9"/>
    <property type="match status" value="1"/>
</dbReference>
<reference evidence="2" key="1">
    <citation type="submission" date="2017-02" db="EMBL/GenBank/DDBJ databases">
        <title>Delving into the versatile metabolic prowess of the omnipresent phylum Bacteroidetes.</title>
        <authorList>
            <person name="Nobu M.K."/>
            <person name="Mei R."/>
            <person name="Narihiro T."/>
            <person name="Kuroda K."/>
            <person name="Liu W.-T."/>
        </authorList>
    </citation>
    <scope>NUCLEOTIDE SEQUENCE</scope>
    <source>
        <strain evidence="2">ADurb.Bin131</strain>
    </source>
</reference>
<dbReference type="EMBL" id="MWDQ01000024">
    <property type="protein sequence ID" value="OQB75066.1"/>
    <property type="molecule type" value="Genomic_DNA"/>
</dbReference>
<feature type="domain" description="Peptidase S9 prolyl oligopeptidase catalytic" evidence="1">
    <location>
        <begin position="108"/>
        <end position="234"/>
    </location>
</feature>